<keyword evidence="8" id="KW-1185">Reference proteome</keyword>
<dbReference type="InterPro" id="IPR028974">
    <property type="entry name" value="TSP_type-3_rpt"/>
</dbReference>
<dbReference type="Pfam" id="PF00691">
    <property type="entry name" value="OmpA"/>
    <property type="match status" value="1"/>
</dbReference>
<protein>
    <submittedName>
        <fullName evidence="7">DUF5723 family protein</fullName>
    </submittedName>
</protein>
<dbReference type="PRINTS" id="PR01021">
    <property type="entry name" value="OMPADOMAIN"/>
</dbReference>
<evidence type="ECO:0000313" key="7">
    <source>
        <dbReference type="EMBL" id="MFB9105831.1"/>
    </source>
</evidence>
<dbReference type="InterPro" id="IPR050330">
    <property type="entry name" value="Bact_OuterMem_StrucFunc"/>
</dbReference>
<dbReference type="PANTHER" id="PTHR30329:SF21">
    <property type="entry name" value="LIPOPROTEIN YIAD-RELATED"/>
    <property type="match status" value="1"/>
</dbReference>
<proteinExistence type="predicted"/>
<dbReference type="SUPFAM" id="SSF103088">
    <property type="entry name" value="OmpA-like"/>
    <property type="match status" value="1"/>
</dbReference>
<feature type="domain" description="OmpA-like" evidence="6">
    <location>
        <begin position="573"/>
        <end position="688"/>
    </location>
</feature>
<evidence type="ECO:0000313" key="8">
    <source>
        <dbReference type="Proteomes" id="UP001589590"/>
    </source>
</evidence>
<evidence type="ECO:0000259" key="6">
    <source>
        <dbReference type="PROSITE" id="PS51123"/>
    </source>
</evidence>
<dbReference type="InterPro" id="IPR036737">
    <property type="entry name" value="OmpA-like_sf"/>
</dbReference>
<evidence type="ECO:0000256" key="1">
    <source>
        <dbReference type="ARBA" id="ARBA00004442"/>
    </source>
</evidence>
<evidence type="ECO:0000256" key="4">
    <source>
        <dbReference type="PROSITE-ProRule" id="PRU00473"/>
    </source>
</evidence>
<evidence type="ECO:0000256" key="3">
    <source>
        <dbReference type="ARBA" id="ARBA00023237"/>
    </source>
</evidence>
<accession>A0ABV5H1R1</accession>
<dbReference type="RefSeq" id="WP_290272192.1">
    <property type="nucleotide sequence ID" value="NZ_JAUFQP010000013.1"/>
</dbReference>
<dbReference type="Proteomes" id="UP001589590">
    <property type="component" value="Unassembled WGS sequence"/>
</dbReference>
<keyword evidence="5" id="KW-0732">Signal</keyword>
<dbReference type="CDD" id="cd07185">
    <property type="entry name" value="OmpA_C-like"/>
    <property type="match status" value="1"/>
</dbReference>
<name>A0ABV5H1R1_9FLAO</name>
<evidence type="ECO:0000256" key="2">
    <source>
        <dbReference type="ARBA" id="ARBA00023136"/>
    </source>
</evidence>
<dbReference type="PANTHER" id="PTHR30329">
    <property type="entry name" value="STATOR ELEMENT OF FLAGELLAR MOTOR COMPLEX"/>
    <property type="match status" value="1"/>
</dbReference>
<sequence>MKKISLLVMLVIGTLSAKAQSYMGYLTDNYSGVNSVIANPANITDSRFKTDINLAGFSVFAGNDYYGVNVLDAIKDDYDFDLDAKKSPTTDNNAMVNLDVMGPAFMFNLNKVSSIAVFTRARAMVNVDEVNGETIDDLDNDDTTDFVVNEGDFNTFGHAWAELGVTYARVLMDNNQHFLKGGLTAKFLQGGGTANAYGRNVTVNYTESSETIATTGAITYGRGDDYDNDNYDYELPEAIGFGADLGFVYEWRPNHADYKTEGANGSTYNHKDQNKYKLKVGLSITDIGKINYKDAISETFDVTNTVTEDDIDNEEDLNDILNNLYTLTNSSVGYKVNLPTALHLNVDYSLNRSFYVNLNTDFSLVSKGKENASRIANAVSLTPRFESKWFSFYVPVSVVQYNGFQAGAGFRAGPLYIGSGSVITALAGDDTKGADVYAGLKIPVYQGKPKDKDGDGVIDKLDGCPKLAGPVENNGCPWEDQDGDSVLDNEDDCPTVAGPVENKGCPWGDEDGDTVLDNVDICPTVAGPVENGGCPWKDTDNDGVVDKDDKCVDVPGTVANNGCPEVVIPTVEVQETLNAYAKTILFNSGKASIKAESHEVLSEIVKILAEYPSAKFSVEGHTDSSGSDALNQRLSDSRANAVKTFLVKNGVDEFRLSSIGFGETRPIDTNATAAGRTNNRRVEINLVK</sequence>
<dbReference type="EMBL" id="JBHMFA010000009">
    <property type="protein sequence ID" value="MFB9105831.1"/>
    <property type="molecule type" value="Genomic_DNA"/>
</dbReference>
<gene>
    <name evidence="7" type="ORF">ACFFU1_13065</name>
</gene>
<comment type="caution">
    <text evidence="7">The sequence shown here is derived from an EMBL/GenBank/DDBJ whole genome shotgun (WGS) entry which is preliminary data.</text>
</comment>
<feature type="chain" id="PRO_5045965465" evidence="5">
    <location>
        <begin position="20"/>
        <end position="688"/>
    </location>
</feature>
<dbReference type="Gene3D" id="4.10.1080.10">
    <property type="entry name" value="TSP type-3 repeat"/>
    <property type="match status" value="1"/>
</dbReference>
<dbReference type="InterPro" id="IPR006664">
    <property type="entry name" value="OMP_bac"/>
</dbReference>
<reference evidence="7 8" key="1">
    <citation type="submission" date="2024-09" db="EMBL/GenBank/DDBJ databases">
        <authorList>
            <person name="Sun Q."/>
            <person name="Mori K."/>
        </authorList>
    </citation>
    <scope>NUCLEOTIDE SEQUENCE [LARGE SCALE GENOMIC DNA]</scope>
    <source>
        <strain evidence="7 8">CECT 8300</strain>
    </source>
</reference>
<dbReference type="Gene3D" id="3.30.1330.60">
    <property type="entry name" value="OmpA-like domain"/>
    <property type="match status" value="1"/>
</dbReference>
<comment type="subcellular location">
    <subcellularLocation>
        <location evidence="1">Cell outer membrane</location>
    </subcellularLocation>
</comment>
<dbReference type="PROSITE" id="PS51123">
    <property type="entry name" value="OMPA_2"/>
    <property type="match status" value="1"/>
</dbReference>
<keyword evidence="2 4" id="KW-0472">Membrane</keyword>
<evidence type="ECO:0000256" key="5">
    <source>
        <dbReference type="SAM" id="SignalP"/>
    </source>
</evidence>
<dbReference type="Pfam" id="PF18990">
    <property type="entry name" value="DUF5723"/>
    <property type="match status" value="1"/>
</dbReference>
<dbReference type="InterPro" id="IPR006665">
    <property type="entry name" value="OmpA-like"/>
</dbReference>
<dbReference type="InterPro" id="IPR043781">
    <property type="entry name" value="DUF5723"/>
</dbReference>
<feature type="signal peptide" evidence="5">
    <location>
        <begin position="1"/>
        <end position="19"/>
    </location>
</feature>
<keyword evidence="3" id="KW-0998">Cell outer membrane</keyword>
<organism evidence="7 8">
    <name type="scientific">Algibacter miyuki</name>
    <dbReference type="NCBI Taxonomy" id="1306933"/>
    <lineage>
        <taxon>Bacteria</taxon>
        <taxon>Pseudomonadati</taxon>
        <taxon>Bacteroidota</taxon>
        <taxon>Flavobacteriia</taxon>
        <taxon>Flavobacteriales</taxon>
        <taxon>Flavobacteriaceae</taxon>
        <taxon>Algibacter</taxon>
    </lineage>
</organism>
<dbReference type="SUPFAM" id="SSF103647">
    <property type="entry name" value="TSP type-3 repeat"/>
    <property type="match status" value="1"/>
</dbReference>